<feature type="compositionally biased region" description="Basic and acidic residues" evidence="6">
    <location>
        <begin position="744"/>
        <end position="761"/>
    </location>
</feature>
<feature type="domain" description="HTH myb-type" evidence="9">
    <location>
        <begin position="24"/>
        <end position="78"/>
    </location>
</feature>
<feature type="region of interest" description="Disordered" evidence="6">
    <location>
        <begin position="635"/>
        <end position="662"/>
    </location>
</feature>
<dbReference type="Gene3D" id="1.10.10.60">
    <property type="entry name" value="Homeodomain-like"/>
    <property type="match status" value="1"/>
</dbReference>
<dbReference type="InterPro" id="IPR017884">
    <property type="entry name" value="SANT_dom"/>
</dbReference>
<feature type="domain" description="SANT" evidence="8">
    <location>
        <begin position="27"/>
        <end position="78"/>
    </location>
</feature>
<evidence type="ECO:0000256" key="3">
    <source>
        <dbReference type="ARBA" id="ARBA00023125"/>
    </source>
</evidence>
<protein>
    <submittedName>
        <fullName evidence="10">Protein LHY</fullName>
    </submittedName>
</protein>
<evidence type="ECO:0000313" key="11">
    <source>
        <dbReference type="Proteomes" id="UP001180020"/>
    </source>
</evidence>
<dbReference type="GO" id="GO:0005634">
    <property type="term" value="C:nucleus"/>
    <property type="evidence" value="ECO:0007669"/>
    <property type="project" value="UniProtKB-SubCell"/>
</dbReference>
<evidence type="ECO:0000313" key="10">
    <source>
        <dbReference type="EMBL" id="KAK1285733.1"/>
    </source>
</evidence>
<evidence type="ECO:0000256" key="1">
    <source>
        <dbReference type="ARBA" id="ARBA00004123"/>
    </source>
</evidence>
<dbReference type="PROSITE" id="PS51293">
    <property type="entry name" value="SANT"/>
    <property type="match status" value="1"/>
</dbReference>
<gene>
    <name evidence="10" type="primary">LHY</name>
    <name evidence="10" type="ORF">QJS10_CPB20g01612</name>
</gene>
<dbReference type="InterPro" id="IPR009057">
    <property type="entry name" value="Homeodomain-like_sf"/>
</dbReference>
<dbReference type="SUPFAM" id="SSF46689">
    <property type="entry name" value="Homeodomain-like"/>
    <property type="match status" value="1"/>
</dbReference>
<proteinExistence type="predicted"/>
<evidence type="ECO:0000259" key="7">
    <source>
        <dbReference type="PROSITE" id="PS50090"/>
    </source>
</evidence>
<feature type="compositionally biased region" description="Low complexity" evidence="6">
    <location>
        <begin position="217"/>
        <end position="235"/>
    </location>
</feature>
<reference evidence="10" key="1">
    <citation type="journal article" date="2023" name="Nat. Commun.">
        <title>Diploid and tetraploid genomes of Acorus and the evolution of monocots.</title>
        <authorList>
            <person name="Ma L."/>
            <person name="Liu K.W."/>
            <person name="Li Z."/>
            <person name="Hsiao Y.Y."/>
            <person name="Qi Y."/>
            <person name="Fu T."/>
            <person name="Tang G.D."/>
            <person name="Zhang D."/>
            <person name="Sun W.H."/>
            <person name="Liu D.K."/>
            <person name="Li Y."/>
            <person name="Chen G.Z."/>
            <person name="Liu X.D."/>
            <person name="Liao X.Y."/>
            <person name="Jiang Y.T."/>
            <person name="Yu X."/>
            <person name="Hao Y."/>
            <person name="Huang J."/>
            <person name="Zhao X.W."/>
            <person name="Ke S."/>
            <person name="Chen Y.Y."/>
            <person name="Wu W.L."/>
            <person name="Hsu J.L."/>
            <person name="Lin Y.F."/>
            <person name="Huang M.D."/>
            <person name="Li C.Y."/>
            <person name="Huang L."/>
            <person name="Wang Z.W."/>
            <person name="Zhao X."/>
            <person name="Zhong W.Y."/>
            <person name="Peng D.H."/>
            <person name="Ahmad S."/>
            <person name="Lan S."/>
            <person name="Zhang J.S."/>
            <person name="Tsai W.C."/>
            <person name="Van de Peer Y."/>
            <person name="Liu Z.J."/>
        </authorList>
    </citation>
    <scope>NUCLEOTIDE SEQUENCE</scope>
    <source>
        <strain evidence="10">CP</strain>
    </source>
</reference>
<dbReference type="EMBL" id="JAUJYO010000020">
    <property type="protein sequence ID" value="KAK1285733.1"/>
    <property type="molecule type" value="Genomic_DNA"/>
</dbReference>
<accession>A0AAV9C9I9</accession>
<keyword evidence="5" id="KW-0539">Nucleus</keyword>
<dbReference type="FunFam" id="1.10.10.60:FF:000023">
    <property type="entry name" value="protein REVEILLE 6 isoform X1"/>
    <property type="match status" value="1"/>
</dbReference>
<dbReference type="PANTHER" id="PTHR12802:SF174">
    <property type="entry name" value="LATE ELONGATED HYPOCOTYL-LIKE PROTEIN"/>
    <property type="match status" value="1"/>
</dbReference>
<feature type="region of interest" description="Disordered" evidence="6">
    <location>
        <begin position="735"/>
        <end position="761"/>
    </location>
</feature>
<feature type="region of interest" description="Disordered" evidence="6">
    <location>
        <begin position="91"/>
        <end position="167"/>
    </location>
</feature>
<feature type="region of interest" description="Disordered" evidence="6">
    <location>
        <begin position="209"/>
        <end position="244"/>
    </location>
</feature>
<dbReference type="PANTHER" id="PTHR12802">
    <property type="entry name" value="SWI/SNF COMPLEX-RELATED"/>
    <property type="match status" value="1"/>
</dbReference>
<feature type="compositionally biased region" description="Basic and acidic residues" evidence="6">
    <location>
        <begin position="645"/>
        <end position="661"/>
    </location>
</feature>
<dbReference type="InterPro" id="IPR017930">
    <property type="entry name" value="Myb_dom"/>
</dbReference>
<comment type="caution">
    <text evidence="10">The sequence shown here is derived from an EMBL/GenBank/DDBJ whole genome shotgun (WGS) entry which is preliminary data.</text>
</comment>
<evidence type="ECO:0000256" key="6">
    <source>
        <dbReference type="SAM" id="MobiDB-lite"/>
    </source>
</evidence>
<feature type="region of interest" description="Disordered" evidence="6">
    <location>
        <begin position="497"/>
        <end position="613"/>
    </location>
</feature>
<evidence type="ECO:0000256" key="5">
    <source>
        <dbReference type="ARBA" id="ARBA00023242"/>
    </source>
</evidence>
<keyword evidence="3" id="KW-0238">DNA-binding</keyword>
<dbReference type="Pfam" id="PF00249">
    <property type="entry name" value="Myb_DNA-binding"/>
    <property type="match status" value="1"/>
</dbReference>
<keyword evidence="4" id="KW-0804">Transcription</keyword>
<name>A0AAV9C9I9_ACOCL</name>
<dbReference type="InterPro" id="IPR001005">
    <property type="entry name" value="SANT/Myb"/>
</dbReference>
<comment type="subcellular location">
    <subcellularLocation>
        <location evidence="1">Nucleus</location>
    </subcellularLocation>
</comment>
<feature type="region of interest" description="Disordered" evidence="6">
    <location>
        <begin position="677"/>
        <end position="717"/>
    </location>
</feature>
<evidence type="ECO:0000256" key="2">
    <source>
        <dbReference type="ARBA" id="ARBA00023015"/>
    </source>
</evidence>
<dbReference type="GO" id="GO:0010468">
    <property type="term" value="P:regulation of gene expression"/>
    <property type="evidence" value="ECO:0007669"/>
    <property type="project" value="UniProtKB-ARBA"/>
</dbReference>
<dbReference type="PROSITE" id="PS50090">
    <property type="entry name" value="MYB_LIKE"/>
    <property type="match status" value="1"/>
</dbReference>
<keyword evidence="2" id="KW-0805">Transcription regulation</keyword>
<feature type="compositionally biased region" description="Polar residues" evidence="6">
    <location>
        <begin position="130"/>
        <end position="139"/>
    </location>
</feature>
<dbReference type="SMART" id="SM00717">
    <property type="entry name" value="SANT"/>
    <property type="match status" value="1"/>
</dbReference>
<reference evidence="10" key="2">
    <citation type="submission" date="2023-06" db="EMBL/GenBank/DDBJ databases">
        <authorList>
            <person name="Ma L."/>
            <person name="Liu K.-W."/>
            <person name="Li Z."/>
            <person name="Hsiao Y.-Y."/>
            <person name="Qi Y."/>
            <person name="Fu T."/>
            <person name="Tang G."/>
            <person name="Zhang D."/>
            <person name="Sun W.-H."/>
            <person name="Liu D.-K."/>
            <person name="Li Y."/>
            <person name="Chen G.-Z."/>
            <person name="Liu X.-D."/>
            <person name="Liao X.-Y."/>
            <person name="Jiang Y.-T."/>
            <person name="Yu X."/>
            <person name="Hao Y."/>
            <person name="Huang J."/>
            <person name="Zhao X.-W."/>
            <person name="Ke S."/>
            <person name="Chen Y.-Y."/>
            <person name="Wu W.-L."/>
            <person name="Hsu J.-L."/>
            <person name="Lin Y.-F."/>
            <person name="Huang M.-D."/>
            <person name="Li C.-Y."/>
            <person name="Huang L."/>
            <person name="Wang Z.-W."/>
            <person name="Zhao X."/>
            <person name="Zhong W.-Y."/>
            <person name="Peng D.-H."/>
            <person name="Ahmad S."/>
            <person name="Lan S."/>
            <person name="Zhang J.-S."/>
            <person name="Tsai W.-C."/>
            <person name="Van De Peer Y."/>
            <person name="Liu Z.-J."/>
        </authorList>
    </citation>
    <scope>NUCLEOTIDE SEQUENCE</scope>
    <source>
        <strain evidence="10">CP</strain>
        <tissue evidence="10">Leaves</tissue>
    </source>
</reference>
<keyword evidence="11" id="KW-1185">Reference proteome</keyword>
<feature type="compositionally biased region" description="Acidic residues" evidence="6">
    <location>
        <begin position="144"/>
        <end position="155"/>
    </location>
</feature>
<evidence type="ECO:0000259" key="8">
    <source>
        <dbReference type="PROSITE" id="PS51293"/>
    </source>
</evidence>
<organism evidence="10 11">
    <name type="scientific">Acorus calamus</name>
    <name type="common">Sweet flag</name>
    <dbReference type="NCBI Taxonomy" id="4465"/>
    <lineage>
        <taxon>Eukaryota</taxon>
        <taxon>Viridiplantae</taxon>
        <taxon>Streptophyta</taxon>
        <taxon>Embryophyta</taxon>
        <taxon>Tracheophyta</taxon>
        <taxon>Spermatophyta</taxon>
        <taxon>Magnoliopsida</taxon>
        <taxon>Liliopsida</taxon>
        <taxon>Acoraceae</taxon>
        <taxon>Acorus</taxon>
    </lineage>
</organism>
<dbReference type="GO" id="GO:0003677">
    <property type="term" value="F:DNA binding"/>
    <property type="evidence" value="ECO:0007669"/>
    <property type="project" value="UniProtKB-KW"/>
</dbReference>
<dbReference type="PROSITE" id="PS51294">
    <property type="entry name" value="HTH_MYB"/>
    <property type="match status" value="1"/>
</dbReference>
<dbReference type="InterPro" id="IPR006447">
    <property type="entry name" value="Myb_dom_plants"/>
</dbReference>
<dbReference type="CDD" id="cd00167">
    <property type="entry name" value="SANT"/>
    <property type="match status" value="1"/>
</dbReference>
<evidence type="ECO:0000256" key="4">
    <source>
        <dbReference type="ARBA" id="ARBA00023163"/>
    </source>
</evidence>
<dbReference type="NCBIfam" id="TIGR01557">
    <property type="entry name" value="myb_SHAQKYF"/>
    <property type="match status" value="1"/>
</dbReference>
<evidence type="ECO:0000259" key="9">
    <source>
        <dbReference type="PROSITE" id="PS51294"/>
    </source>
</evidence>
<dbReference type="AlphaFoldDB" id="A0AAV9C9I9"/>
<feature type="domain" description="Myb-like" evidence="7">
    <location>
        <begin position="24"/>
        <end position="74"/>
    </location>
</feature>
<sequence>MGSGMEAYSSSGEDLTVKARKPYTITKQRERWTEEEHNRFLEALKLYGRAWQRIEEHIGTKTAVQIRSHAQKFFSKLEKEALVKGIPLRQAHDIEIPPPRPKRKPSNPYPRKTSAGAVSSSTEAKDGKPLSTSSESPTKNALDLENDAPMEEPAEAEALQRTKENEEDNCSEILTLFKEPPCLSISAASKTSASVSTYREFMPLVKEIKDKTDGSDSKSSLTDNGNQNQRRNNGNSTEPYTNRLEGLCISPKTKLSQGRDYEMRKPEKSGLPLVNELEGSQSCPKHAPVRFLAGSTAKVDRTTSLNVAQAMPKQAEAHANFNPFPNPMSSAAIDFQANSEKSSLHQSIPIFHPFAPFRNTQDAYRSYLNVSSAFSNLILSTLLQNPAAHAAACLAASFSPNTELETSADSTAARHTPNIAAIAGATVAAACAWWASHGMFPLCPPLHPGFAFGPAPPTVFPVAEHQQVTETMERKETAALNLMPEDQQVINQEACEAMQKGHSSPKSSPLSSSNSEGSKKARPENTGSNVMPHEEEMPPDPIGFHSSDKGRNKKQRERSSSGSNTPSRSDAEAELCKQGGETGGTTETHLDHLASEASNNVRRGRSGCGNVNDSWKEVSEEGRLAFQALFSRGVLPQSFSPPKKAPTEEGNPKAIINKDQEEAVSLPVDLNINEWAMDTDHFQDDSNVQGEERDEPWRSNSNPEEQPQIGGTGYGKLKLRRTGFKPYKRCSVEAQSKATSGNCLREEKGNKRIRIDGEAST</sequence>
<dbReference type="Proteomes" id="UP001180020">
    <property type="component" value="Unassembled WGS sequence"/>
</dbReference>
<feature type="compositionally biased region" description="Low complexity" evidence="6">
    <location>
        <begin position="500"/>
        <end position="516"/>
    </location>
</feature>